<accession>A0A812C5S3</accession>
<dbReference type="AlphaFoldDB" id="A0A812C5S3"/>
<gene>
    <name evidence="2" type="ORF">SPHA_30588</name>
</gene>
<feature type="transmembrane region" description="Helical" evidence="1">
    <location>
        <begin position="298"/>
        <end position="317"/>
    </location>
</feature>
<evidence type="ECO:0000313" key="3">
    <source>
        <dbReference type="Proteomes" id="UP000597762"/>
    </source>
</evidence>
<comment type="caution">
    <text evidence="2">The sequence shown here is derived from an EMBL/GenBank/DDBJ whole genome shotgun (WGS) entry which is preliminary data.</text>
</comment>
<dbReference type="Proteomes" id="UP000597762">
    <property type="component" value="Unassembled WGS sequence"/>
</dbReference>
<name>A0A812C5S3_ACAPH</name>
<feature type="transmembrane region" description="Helical" evidence="1">
    <location>
        <begin position="31"/>
        <end position="57"/>
    </location>
</feature>
<keyword evidence="3" id="KW-1185">Reference proteome</keyword>
<feature type="transmembrane region" description="Helical" evidence="1">
    <location>
        <begin position="183"/>
        <end position="203"/>
    </location>
</feature>
<keyword evidence="1" id="KW-0472">Membrane</keyword>
<feature type="transmembrane region" description="Helical" evidence="1">
    <location>
        <begin position="152"/>
        <end position="171"/>
    </location>
</feature>
<feature type="transmembrane region" description="Helical" evidence="1">
    <location>
        <begin position="337"/>
        <end position="354"/>
    </location>
</feature>
<organism evidence="2 3">
    <name type="scientific">Acanthosepion pharaonis</name>
    <name type="common">Pharaoh cuttlefish</name>
    <name type="synonym">Sepia pharaonis</name>
    <dbReference type="NCBI Taxonomy" id="158019"/>
    <lineage>
        <taxon>Eukaryota</taxon>
        <taxon>Metazoa</taxon>
        <taxon>Spiralia</taxon>
        <taxon>Lophotrochozoa</taxon>
        <taxon>Mollusca</taxon>
        <taxon>Cephalopoda</taxon>
        <taxon>Coleoidea</taxon>
        <taxon>Decapodiformes</taxon>
        <taxon>Sepiida</taxon>
        <taxon>Sepiina</taxon>
        <taxon>Sepiidae</taxon>
        <taxon>Acanthosepion</taxon>
    </lineage>
</organism>
<keyword evidence="1" id="KW-0812">Transmembrane</keyword>
<evidence type="ECO:0000313" key="2">
    <source>
        <dbReference type="EMBL" id="CAE1257123.1"/>
    </source>
</evidence>
<keyword evidence="1" id="KW-1133">Transmembrane helix</keyword>
<feature type="transmembrane region" description="Helical" evidence="1">
    <location>
        <begin position="215"/>
        <end position="235"/>
    </location>
</feature>
<reference evidence="2" key="1">
    <citation type="submission" date="2021-01" db="EMBL/GenBank/DDBJ databases">
        <authorList>
            <person name="Li R."/>
            <person name="Bekaert M."/>
        </authorList>
    </citation>
    <scope>NUCLEOTIDE SEQUENCE</scope>
    <source>
        <strain evidence="2">Farmed</strain>
    </source>
</reference>
<feature type="transmembrane region" description="Helical" evidence="1">
    <location>
        <begin position="69"/>
        <end position="89"/>
    </location>
</feature>
<proteinExistence type="predicted"/>
<protein>
    <submittedName>
        <fullName evidence="2">Uncharacterized protein</fullName>
    </submittedName>
</protein>
<dbReference type="EMBL" id="CAHIKZ030001230">
    <property type="protein sequence ID" value="CAE1257123.1"/>
    <property type="molecule type" value="Genomic_DNA"/>
</dbReference>
<feature type="transmembrane region" description="Helical" evidence="1">
    <location>
        <begin position="101"/>
        <end position="121"/>
    </location>
</feature>
<evidence type="ECO:0000256" key="1">
    <source>
        <dbReference type="SAM" id="Phobius"/>
    </source>
</evidence>
<sequence>MKWYQFLFFDSKKRVKSCILNMEHECKWKSVSLIGIWITIHLLYCWLSEDAILILMVSSKTKLTTVTGVTLLFSISEMVILATIVRIIFPKQEKALVEGIAIIYLSHFFATFLLNFILINVGMQGNHIVFVLEPLVTLVVSNICIGEPLKIVLSAAVVALTIGAAGVRMSFGDAEMLIDRSAVLDISLILLLSCRNIVLKHIYTMSGQIKTQWRLSVGTILAVSVVMLVAMLSLFEFSWGAALSKALLSWTLHASYTAITWTVLLKQFSPLSVAIISISGQFLIDSFVRMPLYAMQDVMMWTALIFFLAGLTFYYFYSRNSLAYERTLSFNEMYTRLEFVLFLTIILTLFFYTLPPKVSPRDIKNIQYLRLDLLLQKFLRTSQVSS</sequence>